<keyword evidence="2" id="KW-1185">Reference proteome</keyword>
<dbReference type="HOGENOM" id="CLU_1660761_0_0_1"/>
<dbReference type="EMBL" id="KB705997">
    <property type="protein sequence ID" value="EMR69891.1"/>
    <property type="molecule type" value="Genomic_DNA"/>
</dbReference>
<evidence type="ECO:0000313" key="1">
    <source>
        <dbReference type="EMBL" id="EMR69891.1"/>
    </source>
</evidence>
<gene>
    <name evidence="1" type="ORF">UCREL1_3075</name>
</gene>
<proteinExistence type="predicted"/>
<sequence>MSATETFFSHVTINKDPTSGLLFQVTHPDIPDCWTELWVPDPTSNVGGEIIPTVHHSKYDCKCSDKMQQENISKTITRGALKVEIVFKPTRAADQLDIVQVMTTWGIAFSQIAGIKREYGIGVTDVPLGSVKEDVTVGIDITPSGDFTLVFDLNELEGR</sequence>
<dbReference type="AlphaFoldDB" id="M7TIV2"/>
<dbReference type="Proteomes" id="UP000012174">
    <property type="component" value="Unassembled WGS sequence"/>
</dbReference>
<evidence type="ECO:0000313" key="2">
    <source>
        <dbReference type="Proteomes" id="UP000012174"/>
    </source>
</evidence>
<name>M7TIV2_EUTLA</name>
<dbReference type="KEGG" id="ela:UCREL1_3075"/>
<organism evidence="1 2">
    <name type="scientific">Eutypa lata (strain UCR-EL1)</name>
    <name type="common">Grapevine dieback disease fungus</name>
    <name type="synonym">Eutypa armeniacae</name>
    <dbReference type="NCBI Taxonomy" id="1287681"/>
    <lineage>
        <taxon>Eukaryota</taxon>
        <taxon>Fungi</taxon>
        <taxon>Dikarya</taxon>
        <taxon>Ascomycota</taxon>
        <taxon>Pezizomycotina</taxon>
        <taxon>Sordariomycetes</taxon>
        <taxon>Xylariomycetidae</taxon>
        <taxon>Xylariales</taxon>
        <taxon>Diatrypaceae</taxon>
        <taxon>Eutypa</taxon>
    </lineage>
</organism>
<reference evidence="2" key="1">
    <citation type="journal article" date="2013" name="Genome Announc.">
        <title>Draft genome sequence of the grapevine dieback fungus Eutypa lata UCR-EL1.</title>
        <authorList>
            <person name="Blanco-Ulate B."/>
            <person name="Rolshausen P.E."/>
            <person name="Cantu D."/>
        </authorList>
    </citation>
    <scope>NUCLEOTIDE SEQUENCE [LARGE SCALE GENOMIC DNA]</scope>
    <source>
        <strain evidence="2">UCR-EL1</strain>
    </source>
</reference>
<accession>M7TIV2</accession>
<protein>
    <submittedName>
        <fullName evidence="1">Uncharacterized protein</fullName>
    </submittedName>
</protein>